<reference evidence="2" key="1">
    <citation type="submission" date="2012-08" db="EMBL/GenBank/DDBJ databases">
        <title>The Genome Sequence of Wuchereria bancrofti.</title>
        <authorList>
            <person name="Nutman T.B."/>
            <person name="Fink D.L."/>
            <person name="Russ C."/>
            <person name="Young S."/>
            <person name="Zeng Q."/>
            <person name="Koehrsen M."/>
            <person name="Alvarado L."/>
            <person name="Berlin A."/>
            <person name="Chapman S.B."/>
            <person name="Chen Z."/>
            <person name="Freedman E."/>
            <person name="Gellesch M."/>
            <person name="Goldberg J."/>
            <person name="Griggs A."/>
            <person name="Gujja S."/>
            <person name="Heilman E.R."/>
            <person name="Heiman D."/>
            <person name="Hepburn T."/>
            <person name="Howarth C."/>
            <person name="Jen D."/>
            <person name="Larson L."/>
            <person name="Lewis B."/>
            <person name="Mehta T."/>
            <person name="Park D."/>
            <person name="Pearson M."/>
            <person name="Roberts A."/>
            <person name="Saif S."/>
            <person name="Shea T."/>
            <person name="Shenoy N."/>
            <person name="Sisk P."/>
            <person name="Stolte C."/>
            <person name="Sykes S."/>
            <person name="Walk T."/>
            <person name="White J."/>
            <person name="Yandava C."/>
            <person name="Haas B."/>
            <person name="Henn M.R."/>
            <person name="Nusbaum C."/>
            <person name="Birren B."/>
        </authorList>
    </citation>
    <scope>NUCLEOTIDE SEQUENCE [LARGE SCALE GENOMIC DNA]</scope>
    <source>
        <strain evidence="2">NA</strain>
    </source>
</reference>
<dbReference type="Proteomes" id="UP000004810">
    <property type="component" value="Unassembled WGS sequence"/>
</dbReference>
<name>J9ES57_WUCBA</name>
<organism evidence="1 2">
    <name type="scientific">Wuchereria bancrofti</name>
    <dbReference type="NCBI Taxonomy" id="6293"/>
    <lineage>
        <taxon>Eukaryota</taxon>
        <taxon>Metazoa</taxon>
        <taxon>Ecdysozoa</taxon>
        <taxon>Nematoda</taxon>
        <taxon>Chromadorea</taxon>
        <taxon>Rhabditida</taxon>
        <taxon>Spirurina</taxon>
        <taxon>Spiruromorpha</taxon>
        <taxon>Filarioidea</taxon>
        <taxon>Onchocercidae</taxon>
        <taxon>Wuchereria</taxon>
    </lineage>
</organism>
<accession>J9ES57</accession>
<dbReference type="AlphaFoldDB" id="J9ES57"/>
<comment type="caution">
    <text evidence="1">The sequence shown here is derived from an EMBL/GenBank/DDBJ whole genome shotgun (WGS) entry which is preliminary data.</text>
</comment>
<protein>
    <submittedName>
        <fullName evidence="1">Uncharacterized protein</fullName>
    </submittedName>
</protein>
<dbReference type="EMBL" id="ADBV01004969">
    <property type="protein sequence ID" value="EJW79942.1"/>
    <property type="molecule type" value="Genomic_DNA"/>
</dbReference>
<sequence>MAMDTMGITRERALEYIDYIYDRNTYTHQVISSSDSYIEYRIQLTDDGKGAFVEKRNHKTHTKAWLRSRGCIHITEIKDIELMELMAEIEALQVHVKSELSLLEAKFEVLHSMKAIWVSRKGFHDSKMDI</sequence>
<gene>
    <name evidence="1" type="ORF">WUBG_09152</name>
</gene>
<evidence type="ECO:0000313" key="1">
    <source>
        <dbReference type="EMBL" id="EJW79942.1"/>
    </source>
</evidence>
<proteinExistence type="predicted"/>
<evidence type="ECO:0000313" key="2">
    <source>
        <dbReference type="Proteomes" id="UP000004810"/>
    </source>
</evidence>